<accession>A0A6J5RMY0</accession>
<organism evidence="2">
    <name type="scientific">uncultured Caudovirales phage</name>
    <dbReference type="NCBI Taxonomy" id="2100421"/>
    <lineage>
        <taxon>Viruses</taxon>
        <taxon>Duplodnaviria</taxon>
        <taxon>Heunggongvirae</taxon>
        <taxon>Uroviricota</taxon>
        <taxon>Caudoviricetes</taxon>
        <taxon>Peduoviridae</taxon>
        <taxon>Maltschvirus</taxon>
        <taxon>Maltschvirus maltsch</taxon>
    </lineage>
</organism>
<feature type="transmembrane region" description="Helical" evidence="1">
    <location>
        <begin position="6"/>
        <end position="28"/>
    </location>
</feature>
<evidence type="ECO:0000256" key="1">
    <source>
        <dbReference type="SAM" id="Phobius"/>
    </source>
</evidence>
<name>A0A6J5RMY0_9CAUD</name>
<sequence>MADQPDVVGAILGAAATVGVGVLTLIGVRVASKPAQKQADVADQELVKDGLKDLLEATRAALADTRTALEDTRAELTASRKQNVDFQRLIEEGQARGQARDSELHQLRAMIEGLERLLRRNNIPVPARKVYAPQEAETAMVTLRQDAAPSDD</sequence>
<keyword evidence="1" id="KW-1133">Transmembrane helix</keyword>
<keyword evidence="1" id="KW-0472">Membrane</keyword>
<evidence type="ECO:0000313" key="2">
    <source>
        <dbReference type="EMBL" id="CAB4198830.1"/>
    </source>
</evidence>
<reference evidence="2" key="1">
    <citation type="submission" date="2020-05" db="EMBL/GenBank/DDBJ databases">
        <authorList>
            <person name="Chiriac C."/>
            <person name="Salcher M."/>
            <person name="Ghai R."/>
            <person name="Kavagutti S V."/>
        </authorList>
    </citation>
    <scope>NUCLEOTIDE SEQUENCE</scope>
</reference>
<protein>
    <submittedName>
        <fullName evidence="2">Uncharacterized protein</fullName>
    </submittedName>
</protein>
<dbReference type="EMBL" id="LR797273">
    <property type="protein sequence ID" value="CAB4198830.1"/>
    <property type="molecule type" value="Genomic_DNA"/>
</dbReference>
<gene>
    <name evidence="2" type="ORF">UFOVP1324_57</name>
</gene>
<keyword evidence="1" id="KW-0812">Transmembrane</keyword>
<proteinExistence type="predicted"/>